<dbReference type="GO" id="GO:0005537">
    <property type="term" value="F:D-mannose binding"/>
    <property type="evidence" value="ECO:0007669"/>
    <property type="project" value="InterPro"/>
</dbReference>
<dbReference type="SMART" id="SM01404">
    <property type="entry name" value="CIMR"/>
    <property type="match status" value="3"/>
</dbReference>
<feature type="domain" description="MRH" evidence="10">
    <location>
        <begin position="469"/>
        <end position="632"/>
    </location>
</feature>
<evidence type="ECO:0000313" key="11">
    <source>
        <dbReference type="EMBL" id="MBW64647.1"/>
    </source>
</evidence>
<dbReference type="GO" id="GO:0000139">
    <property type="term" value="C:Golgi membrane"/>
    <property type="evidence" value="ECO:0007669"/>
    <property type="project" value="UniProtKB-SubCell"/>
</dbReference>
<dbReference type="SUPFAM" id="SSF50911">
    <property type="entry name" value="Mannose 6-phosphate receptor domain"/>
    <property type="match status" value="4"/>
</dbReference>
<dbReference type="PROSITE" id="PS51914">
    <property type="entry name" value="MRH"/>
    <property type="match status" value="3"/>
</dbReference>
<evidence type="ECO:0000256" key="1">
    <source>
        <dbReference type="ARBA" id="ARBA00004308"/>
    </source>
</evidence>
<feature type="transmembrane region" description="Helical" evidence="9">
    <location>
        <begin position="810"/>
        <end position="833"/>
    </location>
</feature>
<keyword evidence="5 9" id="KW-1133">Transmembrane helix</keyword>
<comment type="subcellular location">
    <subcellularLocation>
        <location evidence="1">Endomembrane system</location>
    </subcellularLocation>
</comment>
<evidence type="ECO:0000256" key="5">
    <source>
        <dbReference type="ARBA" id="ARBA00022989"/>
    </source>
</evidence>
<proteinExistence type="predicted"/>
<keyword evidence="6 9" id="KW-0472">Membrane</keyword>
<keyword evidence="7" id="KW-1015">Disulfide bond</keyword>
<evidence type="ECO:0000256" key="4">
    <source>
        <dbReference type="ARBA" id="ARBA00022729"/>
    </source>
</evidence>
<dbReference type="AlphaFoldDB" id="A0A2M4CH27"/>
<reference evidence="11" key="1">
    <citation type="submission" date="2018-01" db="EMBL/GenBank/DDBJ databases">
        <title>An insight into the sialome of Amazonian anophelines.</title>
        <authorList>
            <person name="Ribeiro J.M."/>
            <person name="Scarpassa V."/>
            <person name="Calvo E."/>
        </authorList>
    </citation>
    <scope>NUCLEOTIDE SEQUENCE</scope>
</reference>
<feature type="compositionally biased region" description="Low complexity" evidence="8">
    <location>
        <begin position="783"/>
        <end position="803"/>
    </location>
</feature>
<evidence type="ECO:0000256" key="2">
    <source>
        <dbReference type="ARBA" id="ARBA00022448"/>
    </source>
</evidence>
<keyword evidence="3 9" id="KW-0812">Transmembrane</keyword>
<protein>
    <submittedName>
        <fullName evidence="11">Putative cation-independent mannose-6-phosphate receptor</fullName>
    </submittedName>
</protein>
<feature type="domain" description="MRH" evidence="10">
    <location>
        <begin position="197"/>
        <end position="340"/>
    </location>
</feature>
<dbReference type="EMBL" id="GGFL01000469">
    <property type="protein sequence ID" value="MBW64647.1"/>
    <property type="molecule type" value="Transcribed_RNA"/>
</dbReference>
<dbReference type="Pfam" id="PF00878">
    <property type="entry name" value="CIMR"/>
    <property type="match status" value="3"/>
</dbReference>
<evidence type="ECO:0000259" key="10">
    <source>
        <dbReference type="PROSITE" id="PS51914"/>
    </source>
</evidence>
<dbReference type="GO" id="GO:0010008">
    <property type="term" value="C:endosome membrane"/>
    <property type="evidence" value="ECO:0007669"/>
    <property type="project" value="UniProtKB-SubCell"/>
</dbReference>
<dbReference type="InterPro" id="IPR000479">
    <property type="entry name" value="CIMR_rpt"/>
</dbReference>
<keyword evidence="4" id="KW-0732">Signal</keyword>
<evidence type="ECO:0000256" key="6">
    <source>
        <dbReference type="ARBA" id="ARBA00023136"/>
    </source>
</evidence>
<keyword evidence="11" id="KW-0675">Receptor</keyword>
<dbReference type="Gene3D" id="2.70.130.10">
    <property type="entry name" value="Mannose-6-phosphate receptor binding domain"/>
    <property type="match status" value="4"/>
</dbReference>
<dbReference type="PANTHER" id="PTHR15071:SF0">
    <property type="entry name" value="MANNOSE 6-PHOSPHATE RECEPTOR-LIKE PROTEIN 1"/>
    <property type="match status" value="1"/>
</dbReference>
<evidence type="ECO:0000256" key="7">
    <source>
        <dbReference type="ARBA" id="ARBA00023157"/>
    </source>
</evidence>
<dbReference type="VEuPathDB" id="VectorBase:ADAC001496"/>
<evidence type="ECO:0000256" key="3">
    <source>
        <dbReference type="ARBA" id="ARBA00022692"/>
    </source>
</evidence>
<dbReference type="GO" id="GO:0005802">
    <property type="term" value="C:trans-Golgi network"/>
    <property type="evidence" value="ECO:0007669"/>
    <property type="project" value="TreeGrafter"/>
</dbReference>
<accession>A0A2M4CH27</accession>
<name>A0A2M4CH27_ANODA</name>
<evidence type="ECO:0000256" key="8">
    <source>
        <dbReference type="SAM" id="MobiDB-lite"/>
    </source>
</evidence>
<evidence type="ECO:0000256" key="9">
    <source>
        <dbReference type="SAM" id="Phobius"/>
    </source>
</evidence>
<dbReference type="VEuPathDB" id="VectorBase:ADAR2_011316"/>
<dbReference type="InterPro" id="IPR044865">
    <property type="entry name" value="MRH_dom"/>
</dbReference>
<feature type="region of interest" description="Disordered" evidence="8">
    <location>
        <begin position="769"/>
        <end position="803"/>
    </location>
</feature>
<keyword evidence="2" id="KW-0813">Transport</keyword>
<organism evidence="11">
    <name type="scientific">Anopheles darlingi</name>
    <name type="common">Mosquito</name>
    <dbReference type="NCBI Taxonomy" id="43151"/>
    <lineage>
        <taxon>Eukaryota</taxon>
        <taxon>Metazoa</taxon>
        <taxon>Ecdysozoa</taxon>
        <taxon>Arthropoda</taxon>
        <taxon>Hexapoda</taxon>
        <taxon>Insecta</taxon>
        <taxon>Pterygota</taxon>
        <taxon>Neoptera</taxon>
        <taxon>Endopterygota</taxon>
        <taxon>Diptera</taxon>
        <taxon>Nematocera</taxon>
        <taxon>Culicoidea</taxon>
        <taxon>Culicidae</taxon>
        <taxon>Anophelinae</taxon>
        <taxon>Anopheles</taxon>
    </lineage>
</organism>
<dbReference type="GO" id="GO:0038023">
    <property type="term" value="F:signaling receptor activity"/>
    <property type="evidence" value="ECO:0007669"/>
    <property type="project" value="InterPro"/>
</dbReference>
<dbReference type="GO" id="GO:0007041">
    <property type="term" value="P:lysosomal transport"/>
    <property type="evidence" value="ECO:0007669"/>
    <property type="project" value="InterPro"/>
</dbReference>
<dbReference type="PANTHER" id="PTHR15071">
    <property type="entry name" value="MANNOSE-6-PHOSPHATE RECEPTOR FAMILY MEMBER"/>
    <property type="match status" value="1"/>
</dbReference>
<dbReference type="InterPro" id="IPR009011">
    <property type="entry name" value="Man6P_isomerase_rcpt-bd_dom_sf"/>
</dbReference>
<feature type="domain" description="MRH" evidence="10">
    <location>
        <begin position="55"/>
        <end position="189"/>
    </location>
</feature>
<sequence>MRLEGWYSLLRLLSVRAVVGPAALALLLILADGNPLLTTTATPTGSSPKLIINGTNCTIVEPLYNVSLDFHELISDLRHHVTSDRERFVFNVCNDDQPAALLVRPTTGKNITLGYSANLRLEDGRIHFSFEGEPCLSHGSNATSNQRYSLDLILLCSYDRNQVELSVIPYSPDQCQYYIFWTTPHACLPLPEPLREAHCTVRNPTDEQHTFNLSPLANVNHQVSDGRGSHFLVSACKPVHYGHLAMCPPGSGVCFVNVSATDVRHRYVDYGQMVANPMIDTATGQLVMQLNSSTEQCDNSRIVFECPSGNEPGQDEGPLYVGKEKCMHQFRWRTALACNRSPRPCTVENPITGTVYDLEPLANRVYNLTEGNRNYEVAVCQMPQSITSCPSGSGSCEIIGSQSDSYGEVNSLLQYATTGAPFLLYESGALCRGERRWKTKLEFICETDREHVNPGMMVAPRVVESGDAADCQLVVQFETVLVCEPPMHCRAFNRTADDWVDLTPLVKSIGNYEVKGAGRRFLLNVCRPLVPQYGLSCRGGASACAADFDGTTYRNETTIGFPDVSLTVAGDTVLLRYLRGDKCPGDPHTNASSTVTFRCQLSPTGFGHPVLTHIETDCHYRFDWNTSIICPGSTDDVHFERTECSLINVATGSLPLYIKHIMIGSGNGTGSQNAKFALETLCNGVTTPRTWVDYSTATLQVQFNGASKASCETVTTKGTKSYNLTLVCGNVDVGMETIMDTDCQGSWRLQTKAVCGLVGREAPTINEEVTVQPGLPPDQDQNAAGTTTVQQQSTVPPTPAAPSSGSGHTLGIVLISLGVCLVVVSAVHTYLVWRKPEYRRRSGPLVAFLTCHRGRSERSHEYRGTAYTRVDNNEVSSLLLNAADVSNDTDDDMLI</sequence>